<gene>
    <name evidence="2" type="ORF">PS922_00213</name>
</gene>
<dbReference type="Proteomes" id="UP000325565">
    <property type="component" value="Unassembled WGS sequence"/>
</dbReference>
<dbReference type="EMBL" id="CABVJB010000001">
    <property type="protein sequence ID" value="VVP68105.1"/>
    <property type="molecule type" value="Genomic_DNA"/>
</dbReference>
<accession>A0A5E7R2Y0</accession>
<reference evidence="2 3" key="1">
    <citation type="submission" date="2019-09" db="EMBL/GenBank/DDBJ databases">
        <authorList>
            <person name="Chandra G."/>
            <person name="Truman W A."/>
        </authorList>
    </citation>
    <scope>NUCLEOTIDE SEQUENCE [LARGE SCALE GENOMIC DNA]</scope>
    <source>
        <strain evidence="2">PS922</strain>
    </source>
</reference>
<sequence length="58" mass="6500">MLESWKIQVSPLSVFLPLLDAALIPTFVVFGMSVHTAVIRSVDYRSETSIQMVLISVY</sequence>
<protein>
    <submittedName>
        <fullName evidence="2">Uncharacterized protein</fullName>
    </submittedName>
</protein>
<organism evidence="2 3">
    <name type="scientific">Pseudomonas fluorescens</name>
    <dbReference type="NCBI Taxonomy" id="294"/>
    <lineage>
        <taxon>Bacteria</taxon>
        <taxon>Pseudomonadati</taxon>
        <taxon>Pseudomonadota</taxon>
        <taxon>Gammaproteobacteria</taxon>
        <taxon>Pseudomonadales</taxon>
        <taxon>Pseudomonadaceae</taxon>
        <taxon>Pseudomonas</taxon>
    </lineage>
</organism>
<feature type="transmembrane region" description="Helical" evidence="1">
    <location>
        <begin position="12"/>
        <end position="39"/>
    </location>
</feature>
<dbReference type="AlphaFoldDB" id="A0A5E7R2Y0"/>
<evidence type="ECO:0000313" key="2">
    <source>
        <dbReference type="EMBL" id="VVP68105.1"/>
    </source>
</evidence>
<proteinExistence type="predicted"/>
<keyword evidence="1" id="KW-0812">Transmembrane</keyword>
<keyword evidence="1" id="KW-0472">Membrane</keyword>
<keyword evidence="1" id="KW-1133">Transmembrane helix</keyword>
<evidence type="ECO:0000256" key="1">
    <source>
        <dbReference type="SAM" id="Phobius"/>
    </source>
</evidence>
<name>A0A5E7R2Y0_PSEFL</name>
<evidence type="ECO:0000313" key="3">
    <source>
        <dbReference type="Proteomes" id="UP000325565"/>
    </source>
</evidence>